<accession>A0A840GJK8</accession>
<dbReference type="AlphaFoldDB" id="A0A840GJK8"/>
<protein>
    <submittedName>
        <fullName evidence="2">Uncharacterized protein</fullName>
    </submittedName>
</protein>
<dbReference type="EMBL" id="JACIGE010000010">
    <property type="protein sequence ID" value="MBB4248349.1"/>
    <property type="molecule type" value="Genomic_DNA"/>
</dbReference>
<keyword evidence="3" id="KW-1185">Reference proteome</keyword>
<comment type="caution">
    <text evidence="2">The sequence shown here is derived from an EMBL/GenBank/DDBJ whole genome shotgun (WGS) entry which is preliminary data.</text>
</comment>
<evidence type="ECO:0000313" key="2">
    <source>
        <dbReference type="EMBL" id="MBB4248349.1"/>
    </source>
</evidence>
<evidence type="ECO:0000256" key="1">
    <source>
        <dbReference type="SAM" id="MobiDB-lite"/>
    </source>
</evidence>
<organism evidence="2 3">
    <name type="scientific">Rhodocyclus tenuis</name>
    <name type="common">Rhodospirillum tenue</name>
    <dbReference type="NCBI Taxonomy" id="1066"/>
    <lineage>
        <taxon>Bacteria</taxon>
        <taxon>Pseudomonadati</taxon>
        <taxon>Pseudomonadota</taxon>
        <taxon>Betaproteobacteria</taxon>
        <taxon>Rhodocyclales</taxon>
        <taxon>Rhodocyclaceae</taxon>
        <taxon>Rhodocyclus</taxon>
    </lineage>
</organism>
<dbReference type="Proteomes" id="UP000587070">
    <property type="component" value="Unassembled WGS sequence"/>
</dbReference>
<gene>
    <name evidence="2" type="ORF">GGD90_002741</name>
</gene>
<reference evidence="2 3" key="1">
    <citation type="submission" date="2020-08" db="EMBL/GenBank/DDBJ databases">
        <title>Genome sequencing of Purple Non-Sulfur Bacteria from various extreme environments.</title>
        <authorList>
            <person name="Mayer M."/>
        </authorList>
    </citation>
    <scope>NUCLEOTIDE SEQUENCE [LARGE SCALE GENOMIC DNA]</scope>
    <source>
        <strain evidence="2 3">2761</strain>
    </source>
</reference>
<sequence length="179" mass="19745">MASLLSLQLQSLLTTKTLDEQIIDILREASEPYSVRDIAVRLTHEVPNLCDEIRRLLHERRIERVGEKDAPADMPRKTVATYTLPGRDGSAAKLAAEKRKPAPAPKPARRIHDPESIMLRLVAVLKTAGPDGMKAEQLCAALPDVGRSSIYPQITRAAERGLLTRPARGWVMARKEAAA</sequence>
<dbReference type="RefSeq" id="WP_153117404.1">
    <property type="nucleotide sequence ID" value="NZ_JACIGE010000010.1"/>
</dbReference>
<evidence type="ECO:0000313" key="3">
    <source>
        <dbReference type="Proteomes" id="UP000587070"/>
    </source>
</evidence>
<name>A0A840GJK8_RHOTE</name>
<proteinExistence type="predicted"/>
<feature type="region of interest" description="Disordered" evidence="1">
    <location>
        <begin position="81"/>
        <end position="110"/>
    </location>
</feature>